<dbReference type="InterPro" id="IPR049730">
    <property type="entry name" value="SNF2/RAD54-like_C"/>
</dbReference>
<dbReference type="GO" id="GO:0005524">
    <property type="term" value="F:ATP binding"/>
    <property type="evidence" value="ECO:0007669"/>
    <property type="project" value="UniProtKB-KW"/>
</dbReference>
<evidence type="ECO:0000256" key="5">
    <source>
        <dbReference type="SAM" id="MobiDB-lite"/>
    </source>
</evidence>
<dbReference type="InterPro" id="IPR038718">
    <property type="entry name" value="SNF2-like_sf"/>
</dbReference>
<dbReference type="Gene3D" id="3.40.50.10810">
    <property type="entry name" value="Tandem AAA-ATPase domain"/>
    <property type="match status" value="1"/>
</dbReference>
<reference evidence="8 9" key="1">
    <citation type="submission" date="2019-02" db="EMBL/GenBank/DDBJ databases">
        <title>Draft Genome Sequence of Streptomyces sp. AM-2504, identified by 16S rRNA comparative analysis as a Streptomyces Kasugaensis strain.</title>
        <authorList>
            <person name="Napolioni V."/>
            <person name="Giuliodori A.M."/>
            <person name="Spurio R."/>
            <person name="Fabbretti A."/>
        </authorList>
    </citation>
    <scope>NUCLEOTIDE SEQUENCE [LARGE SCALE GENOMIC DNA]</scope>
    <source>
        <strain evidence="8 9">AM-2504</strain>
    </source>
</reference>
<feature type="compositionally biased region" description="Low complexity" evidence="5">
    <location>
        <begin position="996"/>
        <end position="1014"/>
    </location>
</feature>
<evidence type="ECO:0000259" key="7">
    <source>
        <dbReference type="PROSITE" id="PS51194"/>
    </source>
</evidence>
<feature type="domain" description="Helicase C-terminal" evidence="7">
    <location>
        <begin position="459"/>
        <end position="635"/>
    </location>
</feature>
<dbReference type="Proteomes" id="UP000292452">
    <property type="component" value="Unassembled WGS sequence"/>
</dbReference>
<dbReference type="CDD" id="cd18793">
    <property type="entry name" value="SF2_C_SNF"/>
    <property type="match status" value="1"/>
</dbReference>
<dbReference type="SUPFAM" id="SSF52540">
    <property type="entry name" value="P-loop containing nucleoside triphosphate hydrolases"/>
    <property type="match status" value="2"/>
</dbReference>
<dbReference type="InterPro" id="IPR001650">
    <property type="entry name" value="Helicase_C-like"/>
</dbReference>
<protein>
    <submittedName>
        <fullName evidence="8">DEAD/DEAH box helicase</fullName>
    </submittedName>
</protein>
<name>A0A4Q9HZ71_STRKA</name>
<dbReference type="RefSeq" id="WP_131122419.1">
    <property type="nucleotide sequence ID" value="NZ_SIXH01000033.1"/>
</dbReference>
<dbReference type="InterPro" id="IPR000330">
    <property type="entry name" value="SNF2_N"/>
</dbReference>
<feature type="domain" description="Helicase ATP-binding" evidence="6">
    <location>
        <begin position="127"/>
        <end position="297"/>
    </location>
</feature>
<keyword evidence="9" id="KW-1185">Reference proteome</keyword>
<dbReference type="GO" id="GO:0016787">
    <property type="term" value="F:hydrolase activity"/>
    <property type="evidence" value="ECO:0007669"/>
    <property type="project" value="UniProtKB-KW"/>
</dbReference>
<keyword evidence="4" id="KW-0067">ATP-binding</keyword>
<evidence type="ECO:0000256" key="4">
    <source>
        <dbReference type="ARBA" id="ARBA00022840"/>
    </source>
</evidence>
<keyword evidence="3 8" id="KW-0347">Helicase</keyword>
<dbReference type="GO" id="GO:0004386">
    <property type="term" value="F:helicase activity"/>
    <property type="evidence" value="ECO:0007669"/>
    <property type="project" value="UniProtKB-KW"/>
</dbReference>
<dbReference type="CDD" id="cd18011">
    <property type="entry name" value="DEXDc_RapA"/>
    <property type="match status" value="1"/>
</dbReference>
<dbReference type="PROSITE" id="PS51194">
    <property type="entry name" value="HELICASE_CTER"/>
    <property type="match status" value="1"/>
</dbReference>
<dbReference type="PROSITE" id="PS51192">
    <property type="entry name" value="HELICASE_ATP_BIND_1"/>
    <property type="match status" value="1"/>
</dbReference>
<sequence length="1014" mass="111326">MTDQGATQEGTRFPPGAQILVRDEEWLVRNTTTTDHDGERIEAVGVSEFVRDEEAVFFSGIDTVELLDPEKTVLVPDTSSYFRRSRLFLEAVLRKTPLPQSERGLALADRFLLDPLVYQQRPAELALSMRNLRPRVLIADVVGLGKTLEIGLTLAELIRRGRGERILVVTPQSILEQFQHELWTRFSIPLVRLDSLGVQRVQRELPAGRNPFTHYKRVIISVDTLKNIGQYRHHLERIRWDAVVIDESHNLINPGSQRRALAEILAPRTDALLLASATPHNGDKRSFADLISLLDPAAIADRDHYDPAEDLGHLFIRRTKISPEVRDEMGTEWPDRGPTVSLHCAATEAEERVFAELAEHWIPAPPTSTEFGTAGHDPVSVAVEPVFAYNLLKTFLSSHVALGETVANRISSLTDRVRKAEEKGLRPDPAIATEQAALARLQEIVSGMGDGTAPGDSAKLDALVAQLKEIGVGPRSTTRAVVFSERVRTLTWLAEVVPARLGFPVGADGTSKAVAVMHGGLSDEEQGKVLEAFGLADTPVRLLFTGDVASEGVNLHRQCHHLVHYDIPWSLIRIEQRNGRIDRYGQKHEPRFHALILTSAAPGAKDDRTVAEKLLLREEEAHKLDGTAEAVSGLYRAEEEERRLIKELVRGGTVEEFLDSAPADDTALADLFGQVDTITEQELPARAELISLFDGDTADFVATALDEVYEERAEDQIALSSGTDAQGGAYFSLSPAMAPDLLHRLKALPPSYLREQHVAERMLVTSDRTLAQRKLTEARDSSTTMWPDVSFLTDIHPVVEWLTDKVLVEFGRQEAPVITTPHVEGPVFLVQGIHSNALGRPTVVRWMAVAGLRPDGTGTPEVRPMADALRGAKVGPRLARTGGPRDLARLQTLVPAAVAAARQHLDAGRAQWEERISGPLAAYRHHVAQWRADSLLPGVTGRRERLVEETADELARLLDQLHTTGRPLLRVLAVLDRPGAPDASGAEPVAPAAGFQDPAPASDAAHPSDAQAEN</sequence>
<dbReference type="InterPro" id="IPR027417">
    <property type="entry name" value="P-loop_NTPase"/>
</dbReference>
<evidence type="ECO:0000259" key="6">
    <source>
        <dbReference type="PROSITE" id="PS51192"/>
    </source>
</evidence>
<dbReference type="Pfam" id="PF00271">
    <property type="entry name" value="Helicase_C"/>
    <property type="match status" value="1"/>
</dbReference>
<keyword evidence="2" id="KW-0378">Hydrolase</keyword>
<dbReference type="InterPro" id="IPR014001">
    <property type="entry name" value="Helicase_ATP-bd"/>
</dbReference>
<comment type="caution">
    <text evidence="8">The sequence shown here is derived from an EMBL/GenBank/DDBJ whole genome shotgun (WGS) entry which is preliminary data.</text>
</comment>
<proteinExistence type="predicted"/>
<keyword evidence="1" id="KW-0547">Nucleotide-binding</keyword>
<gene>
    <name evidence="8" type="ORF">EYS09_05915</name>
</gene>
<organism evidence="8 9">
    <name type="scientific">Streptomyces kasugaensis</name>
    <dbReference type="NCBI Taxonomy" id="1946"/>
    <lineage>
        <taxon>Bacteria</taxon>
        <taxon>Bacillati</taxon>
        <taxon>Actinomycetota</taxon>
        <taxon>Actinomycetes</taxon>
        <taxon>Kitasatosporales</taxon>
        <taxon>Streptomycetaceae</taxon>
        <taxon>Streptomyces</taxon>
    </lineage>
</organism>
<dbReference type="EMBL" id="SIXH01000033">
    <property type="protein sequence ID" value="TBO60582.1"/>
    <property type="molecule type" value="Genomic_DNA"/>
</dbReference>
<evidence type="ECO:0000256" key="3">
    <source>
        <dbReference type="ARBA" id="ARBA00022806"/>
    </source>
</evidence>
<dbReference type="SMART" id="SM00487">
    <property type="entry name" value="DEXDc"/>
    <property type="match status" value="1"/>
</dbReference>
<dbReference type="InterPro" id="IPR057342">
    <property type="entry name" value="DEXDc_RapA"/>
</dbReference>
<evidence type="ECO:0000256" key="2">
    <source>
        <dbReference type="ARBA" id="ARBA00022801"/>
    </source>
</evidence>
<evidence type="ECO:0000313" key="9">
    <source>
        <dbReference type="Proteomes" id="UP000292452"/>
    </source>
</evidence>
<dbReference type="Pfam" id="PF00176">
    <property type="entry name" value="SNF2-rel_dom"/>
    <property type="match status" value="1"/>
</dbReference>
<dbReference type="Gene3D" id="3.40.50.300">
    <property type="entry name" value="P-loop containing nucleotide triphosphate hydrolases"/>
    <property type="match status" value="1"/>
</dbReference>
<evidence type="ECO:0000313" key="8">
    <source>
        <dbReference type="EMBL" id="TBO60582.1"/>
    </source>
</evidence>
<accession>A0A4Q9HZ71</accession>
<feature type="region of interest" description="Disordered" evidence="5">
    <location>
        <begin position="979"/>
        <end position="1014"/>
    </location>
</feature>
<dbReference type="SMART" id="SM00490">
    <property type="entry name" value="HELICc"/>
    <property type="match status" value="1"/>
</dbReference>
<dbReference type="AlphaFoldDB" id="A0A4Q9HZ71"/>
<evidence type="ECO:0000256" key="1">
    <source>
        <dbReference type="ARBA" id="ARBA00022741"/>
    </source>
</evidence>
<dbReference type="PANTHER" id="PTHR10799">
    <property type="entry name" value="SNF2/RAD54 HELICASE FAMILY"/>
    <property type="match status" value="1"/>
</dbReference>